<keyword evidence="3" id="KW-1185">Reference proteome</keyword>
<dbReference type="AlphaFoldDB" id="A0A1H8WMP9"/>
<organism evidence="2 3">
    <name type="scientific">Amycolatopsis saalfeldensis</name>
    <dbReference type="NCBI Taxonomy" id="394193"/>
    <lineage>
        <taxon>Bacteria</taxon>
        <taxon>Bacillati</taxon>
        <taxon>Actinomycetota</taxon>
        <taxon>Actinomycetes</taxon>
        <taxon>Pseudonocardiales</taxon>
        <taxon>Pseudonocardiaceae</taxon>
        <taxon>Amycolatopsis</taxon>
    </lineage>
</organism>
<dbReference type="RefSeq" id="WP_091617406.1">
    <property type="nucleotide sequence ID" value="NZ_FOEF01000005.1"/>
</dbReference>
<reference evidence="3" key="1">
    <citation type="submission" date="2016-10" db="EMBL/GenBank/DDBJ databases">
        <authorList>
            <person name="Varghese N."/>
            <person name="Submissions S."/>
        </authorList>
    </citation>
    <scope>NUCLEOTIDE SEQUENCE [LARGE SCALE GENOMIC DNA]</scope>
    <source>
        <strain evidence="3">DSM 44993</strain>
    </source>
</reference>
<evidence type="ECO:0000313" key="3">
    <source>
        <dbReference type="Proteomes" id="UP000198582"/>
    </source>
</evidence>
<dbReference type="EMBL" id="FOEF01000005">
    <property type="protein sequence ID" value="SEP28921.1"/>
    <property type="molecule type" value="Genomic_DNA"/>
</dbReference>
<feature type="compositionally biased region" description="Low complexity" evidence="1">
    <location>
        <begin position="96"/>
        <end position="105"/>
    </location>
</feature>
<dbReference type="OrthoDB" id="3690688at2"/>
<feature type="region of interest" description="Disordered" evidence="1">
    <location>
        <begin position="95"/>
        <end position="116"/>
    </location>
</feature>
<sequence>MTGQRTPTVDRGEQAERELGRLLEVGPFAEALRAAIRARGLGLERIRYRLRGRGTSLSLATLSHWQSGRCRPERPESLQALRYLEEILRVPDGSLRRLLGPPRSRGQYHQPAPPLG</sequence>
<accession>A0A1H8WMP9</accession>
<evidence type="ECO:0000256" key="1">
    <source>
        <dbReference type="SAM" id="MobiDB-lite"/>
    </source>
</evidence>
<dbReference type="STRING" id="394193.SAMN04489732_105344"/>
<name>A0A1H8WMP9_9PSEU</name>
<gene>
    <name evidence="2" type="ORF">SAMN04489732_105344</name>
</gene>
<proteinExistence type="predicted"/>
<protein>
    <submittedName>
        <fullName evidence="2">Uncharacterized protein</fullName>
    </submittedName>
</protein>
<evidence type="ECO:0000313" key="2">
    <source>
        <dbReference type="EMBL" id="SEP28921.1"/>
    </source>
</evidence>
<dbReference type="Proteomes" id="UP000198582">
    <property type="component" value="Unassembled WGS sequence"/>
</dbReference>